<dbReference type="RefSeq" id="WP_183977791.1">
    <property type="nucleotide sequence ID" value="NZ_JACHEB010000006.1"/>
</dbReference>
<dbReference type="InterPro" id="IPR050229">
    <property type="entry name" value="GlpE_sulfurtransferase"/>
</dbReference>
<dbReference type="PROSITE" id="PS50206">
    <property type="entry name" value="RHODANESE_3"/>
    <property type="match status" value="1"/>
</dbReference>
<organism evidence="2 3">
    <name type="scientific">Tunturiibacter gelidiferens</name>
    <dbReference type="NCBI Taxonomy" id="3069689"/>
    <lineage>
        <taxon>Bacteria</taxon>
        <taxon>Pseudomonadati</taxon>
        <taxon>Acidobacteriota</taxon>
        <taxon>Terriglobia</taxon>
        <taxon>Terriglobales</taxon>
        <taxon>Acidobacteriaceae</taxon>
        <taxon>Tunturiibacter</taxon>
    </lineage>
</organism>
<dbReference type="Pfam" id="PF00581">
    <property type="entry name" value="Rhodanese"/>
    <property type="match status" value="1"/>
</dbReference>
<name>A0A9X0QFC7_9BACT</name>
<accession>A0A9X0QFC7</accession>
<proteinExistence type="predicted"/>
<dbReference type="PANTHER" id="PTHR43031:SF1">
    <property type="entry name" value="PYRIDINE NUCLEOTIDE-DISULPHIDE OXIDOREDUCTASE"/>
    <property type="match status" value="1"/>
</dbReference>
<dbReference type="CDD" id="cd00158">
    <property type="entry name" value="RHOD"/>
    <property type="match status" value="1"/>
</dbReference>
<dbReference type="Proteomes" id="UP000535182">
    <property type="component" value="Unassembled WGS sequence"/>
</dbReference>
<dbReference type="Gene3D" id="3.40.250.10">
    <property type="entry name" value="Rhodanese-like domain"/>
    <property type="match status" value="2"/>
</dbReference>
<keyword evidence="3" id="KW-1185">Reference proteome</keyword>
<dbReference type="SMART" id="SM00450">
    <property type="entry name" value="RHOD"/>
    <property type="match status" value="1"/>
</dbReference>
<dbReference type="AlphaFoldDB" id="A0A9X0QFC7"/>
<gene>
    <name evidence="2" type="ORF">HDF14_003000</name>
</gene>
<dbReference type="InterPro" id="IPR001763">
    <property type="entry name" value="Rhodanese-like_dom"/>
</dbReference>
<evidence type="ECO:0000313" key="3">
    <source>
        <dbReference type="Proteomes" id="UP000535182"/>
    </source>
</evidence>
<dbReference type="InterPro" id="IPR036873">
    <property type="entry name" value="Rhodanese-like_dom_sf"/>
</dbReference>
<dbReference type="SUPFAM" id="SSF52821">
    <property type="entry name" value="Rhodanese/Cell cycle control phosphatase"/>
    <property type="match status" value="2"/>
</dbReference>
<dbReference type="EMBL" id="JACHEB010000006">
    <property type="protein sequence ID" value="MBB5329382.1"/>
    <property type="molecule type" value="Genomic_DNA"/>
</dbReference>
<evidence type="ECO:0000313" key="2">
    <source>
        <dbReference type="EMBL" id="MBB5329382.1"/>
    </source>
</evidence>
<evidence type="ECO:0000259" key="1">
    <source>
        <dbReference type="PROSITE" id="PS50206"/>
    </source>
</evidence>
<comment type="caution">
    <text evidence="2">The sequence shown here is derived from an EMBL/GenBank/DDBJ whole genome shotgun (WGS) entry which is preliminary data.</text>
</comment>
<protein>
    <submittedName>
        <fullName evidence="2">Rhodanese-related sulfurtransferase</fullName>
    </submittedName>
</protein>
<sequence>MFDLAELGELAAENVIEEQRRGTLVLDTRHWRQFASFHLPGSLQIGLSGPFASWSAIMIEPKRRLLLVVEDANDAREAQIRLARVGIEGVIGYLLADEVRWREAKLPIEEITILGNELLHEWRQQNAPFKIVDVRSRAEWLKDHLAGSSCEPLQELDRVSASRLAQDSKPAIIYCREGYRAMIAASLLLRHELRDVRVLPGGIEMQLTAELTLSPDIRVEQFDGVTQG</sequence>
<reference evidence="2 3" key="1">
    <citation type="submission" date="2020-08" db="EMBL/GenBank/DDBJ databases">
        <title>Genomic Encyclopedia of Type Strains, Phase IV (KMG-V): Genome sequencing to study the core and pangenomes of soil and plant-associated prokaryotes.</title>
        <authorList>
            <person name="Whitman W."/>
        </authorList>
    </citation>
    <scope>NUCLEOTIDE SEQUENCE [LARGE SCALE GENOMIC DNA]</scope>
    <source>
        <strain evidence="2 3">X5P2</strain>
    </source>
</reference>
<dbReference type="PANTHER" id="PTHR43031">
    <property type="entry name" value="FAD-DEPENDENT OXIDOREDUCTASE"/>
    <property type="match status" value="1"/>
</dbReference>
<feature type="domain" description="Rhodanese" evidence="1">
    <location>
        <begin position="125"/>
        <end position="214"/>
    </location>
</feature>